<accession>A0A433XAD2</accession>
<evidence type="ECO:0000256" key="1">
    <source>
        <dbReference type="SAM" id="Phobius"/>
    </source>
</evidence>
<evidence type="ECO:0000313" key="3">
    <source>
        <dbReference type="Proteomes" id="UP000281547"/>
    </source>
</evidence>
<keyword evidence="1" id="KW-0472">Membrane</keyword>
<feature type="transmembrane region" description="Helical" evidence="1">
    <location>
        <begin position="6"/>
        <end position="29"/>
    </location>
</feature>
<organism evidence="2 3">
    <name type="scientific">Arsenicitalea aurantiaca</name>
    <dbReference type="NCBI Taxonomy" id="1783274"/>
    <lineage>
        <taxon>Bacteria</taxon>
        <taxon>Pseudomonadati</taxon>
        <taxon>Pseudomonadota</taxon>
        <taxon>Alphaproteobacteria</taxon>
        <taxon>Hyphomicrobiales</taxon>
        <taxon>Devosiaceae</taxon>
        <taxon>Arsenicitalea</taxon>
    </lineage>
</organism>
<dbReference type="PANTHER" id="PTHR34703">
    <property type="entry name" value="ANTIPORTER SUBUNIT MNHG2-RELATED"/>
    <property type="match status" value="1"/>
</dbReference>
<sequence>MISEILQYVAAILVIIGSLFALLAAIGLLRLPDLLSRMHAGSKAGVVGAGLILIAIALVALDFGVALRAILGVVFLILTTPVSAHLLGRAAAKARDFSFVRTK</sequence>
<proteinExistence type="predicted"/>
<comment type="caution">
    <text evidence="2">The sequence shown here is derived from an EMBL/GenBank/DDBJ whole genome shotgun (WGS) entry which is preliminary data.</text>
</comment>
<dbReference type="OrthoDB" id="4427992at2"/>
<evidence type="ECO:0000313" key="2">
    <source>
        <dbReference type="EMBL" id="RUT31029.1"/>
    </source>
</evidence>
<dbReference type="InterPro" id="IPR005133">
    <property type="entry name" value="PhaG_MnhG_YufB"/>
</dbReference>
<name>A0A433XAD2_9HYPH</name>
<protein>
    <submittedName>
        <fullName evidence="2">Monovalent cation/H(+) antiporter subunit G</fullName>
    </submittedName>
</protein>
<dbReference type="Pfam" id="PF03334">
    <property type="entry name" value="PhaG_MnhG_YufB"/>
    <property type="match status" value="1"/>
</dbReference>
<dbReference type="EMBL" id="RZNJ01000003">
    <property type="protein sequence ID" value="RUT31029.1"/>
    <property type="molecule type" value="Genomic_DNA"/>
</dbReference>
<feature type="transmembrane region" description="Helical" evidence="1">
    <location>
        <begin position="41"/>
        <end position="61"/>
    </location>
</feature>
<dbReference type="Proteomes" id="UP000281547">
    <property type="component" value="Unassembled WGS sequence"/>
</dbReference>
<keyword evidence="1" id="KW-0812">Transmembrane</keyword>
<gene>
    <name evidence="2" type="ORF">EMQ25_09115</name>
</gene>
<keyword evidence="3" id="KW-1185">Reference proteome</keyword>
<dbReference type="NCBIfam" id="NF009314">
    <property type="entry name" value="PRK12674.1-2"/>
    <property type="match status" value="1"/>
</dbReference>
<dbReference type="NCBIfam" id="TIGR01300">
    <property type="entry name" value="CPA3_mnhG_phaG"/>
    <property type="match status" value="1"/>
</dbReference>
<feature type="transmembrane region" description="Helical" evidence="1">
    <location>
        <begin position="67"/>
        <end position="87"/>
    </location>
</feature>
<reference evidence="2 3" key="1">
    <citation type="journal article" date="2016" name="Int. J. Syst. Evol. Microbiol.">
        <title>Arsenicitalea aurantiaca gen. nov., sp. nov., a new member of the family Hyphomicrobiaceae, isolated from high-arsenic sediment.</title>
        <authorList>
            <person name="Mu Y."/>
            <person name="Zhou L."/>
            <person name="Zeng X.C."/>
            <person name="Liu L."/>
            <person name="Pan Y."/>
            <person name="Chen X."/>
            <person name="Wang J."/>
            <person name="Li S."/>
            <person name="Li W.J."/>
            <person name="Wang Y."/>
        </authorList>
    </citation>
    <scope>NUCLEOTIDE SEQUENCE [LARGE SCALE GENOMIC DNA]</scope>
    <source>
        <strain evidence="2 3">42-50</strain>
    </source>
</reference>
<keyword evidence="1" id="KW-1133">Transmembrane helix</keyword>
<dbReference type="PANTHER" id="PTHR34703:SF1">
    <property type="entry name" value="ANTIPORTER SUBUNIT MNHG2-RELATED"/>
    <property type="match status" value="1"/>
</dbReference>
<dbReference type="RefSeq" id="WP_127188275.1">
    <property type="nucleotide sequence ID" value="NZ_RZNJ01000003.1"/>
</dbReference>
<dbReference type="AlphaFoldDB" id="A0A433XAD2"/>
<dbReference type="GO" id="GO:0015385">
    <property type="term" value="F:sodium:proton antiporter activity"/>
    <property type="evidence" value="ECO:0007669"/>
    <property type="project" value="TreeGrafter"/>
</dbReference>